<feature type="compositionally biased region" description="Low complexity" evidence="1">
    <location>
        <begin position="426"/>
        <end position="438"/>
    </location>
</feature>
<evidence type="ECO:0000313" key="2">
    <source>
        <dbReference type="EMBL" id="LAB71383.1"/>
    </source>
</evidence>
<dbReference type="EMBL" id="IACF01005800">
    <property type="protein sequence ID" value="LAB71383.1"/>
    <property type="molecule type" value="mRNA"/>
</dbReference>
<dbReference type="Pfam" id="PF07093">
    <property type="entry name" value="SGT1"/>
    <property type="match status" value="1"/>
</dbReference>
<reference evidence="2" key="1">
    <citation type="journal article" date="2018" name="Biosci. Biotechnol. Biochem.">
        <title>Polysaccharide hydrolase of the hadal zone amphipods Hirondellea gigas.</title>
        <authorList>
            <person name="Kobayashi H."/>
            <person name="Nagahama T."/>
            <person name="Arai W."/>
            <person name="Sasagawa Y."/>
            <person name="Umeda M."/>
            <person name="Hayashi T."/>
            <person name="Nikaido I."/>
            <person name="Watanabe H."/>
            <person name="Oguri K."/>
            <person name="Kitazato H."/>
            <person name="Fujioka K."/>
            <person name="Kido Y."/>
            <person name="Takami H."/>
        </authorList>
    </citation>
    <scope>NUCLEOTIDE SEQUENCE</scope>
    <source>
        <tissue evidence="2">Whole body</tissue>
    </source>
</reference>
<dbReference type="GO" id="GO:0005634">
    <property type="term" value="C:nucleus"/>
    <property type="evidence" value="ECO:0007669"/>
    <property type="project" value="TreeGrafter"/>
</dbReference>
<dbReference type="PANTHER" id="PTHR13060:SF0">
    <property type="entry name" value="PROTEIN ECDYSONELESS HOMOLOG"/>
    <property type="match status" value="1"/>
</dbReference>
<dbReference type="AlphaFoldDB" id="A0A2P2IBJ0"/>
<feature type="region of interest" description="Disordered" evidence="1">
    <location>
        <begin position="509"/>
        <end position="530"/>
    </location>
</feature>
<sequence length="530" mass="57319">MDAVAAVTASPSLTMASPQIQQAITLRIEEYPGRVRREQHVGHAFVPVGVAALLREYPTLVAPAVTAFCARDGLDNKALRVMRHFPPEQRVMTAVKFSKALYAKLQASPYSPDVRTGWDLPLPSQPDYAAHLLGVKLACGFELLVCNAGGITPGSSPQEPDDAPAGNVTANPRWGRYKKTLTDRGYFRGELEGSKLHKELEGNALRYFSQHMLKGEPDSDQSMDTLSAGAMVIKLLPTVNTDLDFFKERQNRLVPADDDSWLTISPEILDEMLESRYGASNSSAASEQQLQSGLQTFLSNTSDLEGVELSTGLEDKLRKLSTMSLPRRKQSAAGPRKASHGRKPSSSATAQDRKISSQSVASNASDMSSFSSKMEFSADAFTDALKNMLELGLPEDDYWQGSDDESSGLSSYGDDDSSEGCGRKISSGSQDSTSSGKCSRSEANSDLRSAMRAMEDELRCTTVAENMRPAAAAALDSDDDAGEFDDVESFNPVKVDAKTVQQLVQAYRSERSGDPGPVTTLLSTIGMKPK</sequence>
<evidence type="ECO:0000256" key="1">
    <source>
        <dbReference type="SAM" id="MobiDB-lite"/>
    </source>
</evidence>
<dbReference type="PANTHER" id="PTHR13060">
    <property type="entry name" value="SGT1 PROTEIN HSGT1 SUPPRESSOR OF GCR2"/>
    <property type="match status" value="1"/>
</dbReference>
<feature type="region of interest" description="Disordered" evidence="1">
    <location>
        <begin position="396"/>
        <end position="450"/>
    </location>
</feature>
<feature type="region of interest" description="Disordered" evidence="1">
    <location>
        <begin position="318"/>
        <end position="369"/>
    </location>
</feature>
<proteinExistence type="evidence at transcript level"/>
<protein>
    <submittedName>
        <fullName evidence="2">Protein ecdysoneless homolog</fullName>
    </submittedName>
</protein>
<name>A0A2P2IBJ0_9CRUS</name>
<dbReference type="InterPro" id="IPR010770">
    <property type="entry name" value="Ecd"/>
</dbReference>
<feature type="compositionally biased region" description="Acidic residues" evidence="1">
    <location>
        <begin position="396"/>
        <end position="406"/>
    </location>
</feature>
<feature type="compositionally biased region" description="Low complexity" evidence="1">
    <location>
        <begin position="356"/>
        <end position="369"/>
    </location>
</feature>
<organism evidence="2">
    <name type="scientific">Hirondellea gigas</name>
    <dbReference type="NCBI Taxonomy" id="1518452"/>
    <lineage>
        <taxon>Eukaryota</taxon>
        <taxon>Metazoa</taxon>
        <taxon>Ecdysozoa</taxon>
        <taxon>Arthropoda</taxon>
        <taxon>Crustacea</taxon>
        <taxon>Multicrustacea</taxon>
        <taxon>Malacostraca</taxon>
        <taxon>Eumalacostraca</taxon>
        <taxon>Peracarida</taxon>
        <taxon>Amphipoda</taxon>
        <taxon>Amphilochidea</taxon>
        <taxon>Lysianassida</taxon>
        <taxon>Lysianassidira</taxon>
        <taxon>Lysianassoidea</taxon>
        <taxon>Lysianassidae</taxon>
        <taxon>Hirondellea</taxon>
    </lineage>
</organism>
<accession>A0A2P2IBJ0</accession>